<evidence type="ECO:0000313" key="6">
    <source>
        <dbReference type="EMBL" id="KAK9122342.1"/>
    </source>
</evidence>
<evidence type="ECO:0000313" key="7">
    <source>
        <dbReference type="Proteomes" id="UP001420932"/>
    </source>
</evidence>
<feature type="compositionally biased region" description="Basic and acidic residues" evidence="4">
    <location>
        <begin position="58"/>
        <end position="77"/>
    </location>
</feature>
<comment type="subcellular location">
    <subcellularLocation>
        <location evidence="1 3">Nucleus</location>
    </subcellularLocation>
</comment>
<protein>
    <recommendedName>
        <fullName evidence="5">CCT domain-containing protein</fullName>
    </recommendedName>
</protein>
<feature type="region of interest" description="Disordered" evidence="4">
    <location>
        <begin position="185"/>
        <end position="209"/>
    </location>
</feature>
<feature type="compositionally biased region" description="Polar residues" evidence="4">
    <location>
        <begin position="17"/>
        <end position="44"/>
    </location>
</feature>
<feature type="domain" description="CCT" evidence="5">
    <location>
        <begin position="159"/>
        <end position="201"/>
    </location>
</feature>
<keyword evidence="7" id="KW-1185">Reference proteome</keyword>
<dbReference type="GO" id="GO:0003700">
    <property type="term" value="F:DNA-binding transcription factor activity"/>
    <property type="evidence" value="ECO:0007669"/>
    <property type="project" value="TreeGrafter"/>
</dbReference>
<dbReference type="InterPro" id="IPR010402">
    <property type="entry name" value="CCT_domain"/>
</dbReference>
<dbReference type="GO" id="GO:0009909">
    <property type="term" value="P:regulation of flower development"/>
    <property type="evidence" value="ECO:0007669"/>
    <property type="project" value="InterPro"/>
</dbReference>
<dbReference type="InterPro" id="IPR045281">
    <property type="entry name" value="CONSTANS-like"/>
</dbReference>
<dbReference type="GO" id="GO:2000028">
    <property type="term" value="P:regulation of photoperiodism, flowering"/>
    <property type="evidence" value="ECO:0007669"/>
    <property type="project" value="TreeGrafter"/>
</dbReference>
<keyword evidence="2 3" id="KW-0539">Nucleus</keyword>
<dbReference type="PROSITE" id="PS51017">
    <property type="entry name" value="CCT"/>
    <property type="match status" value="1"/>
</dbReference>
<comment type="caution">
    <text evidence="6">The sequence shown here is derived from an EMBL/GenBank/DDBJ whole genome shotgun (WGS) entry which is preliminary data.</text>
</comment>
<dbReference type="EMBL" id="JBBNAF010000008">
    <property type="protein sequence ID" value="KAK9122342.1"/>
    <property type="molecule type" value="Genomic_DNA"/>
</dbReference>
<feature type="region of interest" description="Disordered" evidence="4">
    <location>
        <begin position="1"/>
        <end position="80"/>
    </location>
</feature>
<evidence type="ECO:0000256" key="4">
    <source>
        <dbReference type="SAM" id="MobiDB-lite"/>
    </source>
</evidence>
<gene>
    <name evidence="6" type="ORF">Syun_019959</name>
</gene>
<proteinExistence type="predicted"/>
<accession>A0AAP0IX11</accession>
<evidence type="ECO:0000256" key="2">
    <source>
        <dbReference type="ARBA" id="ARBA00023242"/>
    </source>
</evidence>
<sequence>MGCSLPGHGAASPPMFCTQSGTAPQTCSPNSASQQGSNINVNSSRHYDPEPQTIDQGHPLHDKSASASTERLEKLHQSLESGENVVLISPGTGQSGTTSLHDGAGIYGNSSGCGSINNGRNENVAATAASRAVLENGKSEGLLIHEGTRGINPHRSSQREAALNKFRLKRKDRCYEKKVRYESRQKLAEQRPRVKGQFVRQVPANPPPQ</sequence>
<dbReference type="PANTHER" id="PTHR31319:SF97">
    <property type="entry name" value="CCT DOMAIN-CONTAINING PROTEIN"/>
    <property type="match status" value="1"/>
</dbReference>
<dbReference type="Proteomes" id="UP001420932">
    <property type="component" value="Unassembled WGS sequence"/>
</dbReference>
<dbReference type="GO" id="GO:0005634">
    <property type="term" value="C:nucleus"/>
    <property type="evidence" value="ECO:0007669"/>
    <property type="project" value="UniProtKB-SubCell"/>
</dbReference>
<dbReference type="AlphaFoldDB" id="A0AAP0IX11"/>
<dbReference type="PANTHER" id="PTHR31319">
    <property type="entry name" value="ZINC FINGER PROTEIN CONSTANS-LIKE 4"/>
    <property type="match status" value="1"/>
</dbReference>
<evidence type="ECO:0000259" key="5">
    <source>
        <dbReference type="PROSITE" id="PS51017"/>
    </source>
</evidence>
<name>A0AAP0IX11_9MAGN</name>
<evidence type="ECO:0000256" key="1">
    <source>
        <dbReference type="ARBA" id="ARBA00004123"/>
    </source>
</evidence>
<dbReference type="Pfam" id="PF06203">
    <property type="entry name" value="CCT"/>
    <property type="match status" value="1"/>
</dbReference>
<evidence type="ECO:0000256" key="3">
    <source>
        <dbReference type="PROSITE-ProRule" id="PRU00357"/>
    </source>
</evidence>
<reference evidence="6 7" key="1">
    <citation type="submission" date="2024-01" db="EMBL/GenBank/DDBJ databases">
        <title>Genome assemblies of Stephania.</title>
        <authorList>
            <person name="Yang L."/>
        </authorList>
    </citation>
    <scope>NUCLEOTIDE SEQUENCE [LARGE SCALE GENOMIC DNA]</scope>
    <source>
        <strain evidence="6">YNDBR</strain>
        <tissue evidence="6">Leaf</tissue>
    </source>
</reference>
<organism evidence="6 7">
    <name type="scientific">Stephania yunnanensis</name>
    <dbReference type="NCBI Taxonomy" id="152371"/>
    <lineage>
        <taxon>Eukaryota</taxon>
        <taxon>Viridiplantae</taxon>
        <taxon>Streptophyta</taxon>
        <taxon>Embryophyta</taxon>
        <taxon>Tracheophyta</taxon>
        <taxon>Spermatophyta</taxon>
        <taxon>Magnoliopsida</taxon>
        <taxon>Ranunculales</taxon>
        <taxon>Menispermaceae</taxon>
        <taxon>Menispermoideae</taxon>
        <taxon>Cissampelideae</taxon>
        <taxon>Stephania</taxon>
    </lineage>
</organism>